<sequence length="51" mass="5899">MIMNSIVANEIKTELNSAKVYAEGRAIRVDIKDNVIIKDIRELIDIKLKHY</sequence>
<organism evidence="1">
    <name type="scientific">bioreactor metagenome</name>
    <dbReference type="NCBI Taxonomy" id="1076179"/>
    <lineage>
        <taxon>unclassified sequences</taxon>
        <taxon>metagenomes</taxon>
        <taxon>ecological metagenomes</taxon>
    </lineage>
</organism>
<dbReference type="AlphaFoldDB" id="A0A645E7W5"/>
<gene>
    <name evidence="1" type="ORF">SDC9_145040</name>
</gene>
<dbReference type="InterPro" id="IPR024265">
    <property type="entry name" value="DUF3788"/>
</dbReference>
<protein>
    <submittedName>
        <fullName evidence="1">Uncharacterized protein</fullName>
    </submittedName>
</protein>
<accession>A0A645E7W5</accession>
<reference evidence="1" key="1">
    <citation type="submission" date="2019-08" db="EMBL/GenBank/DDBJ databases">
        <authorList>
            <person name="Kucharzyk K."/>
            <person name="Murdoch R.W."/>
            <person name="Higgins S."/>
            <person name="Loffler F."/>
        </authorList>
    </citation>
    <scope>NUCLEOTIDE SEQUENCE</scope>
</reference>
<evidence type="ECO:0000313" key="1">
    <source>
        <dbReference type="EMBL" id="MPM97860.1"/>
    </source>
</evidence>
<dbReference type="EMBL" id="VSSQ01044072">
    <property type="protein sequence ID" value="MPM97860.1"/>
    <property type="molecule type" value="Genomic_DNA"/>
</dbReference>
<dbReference type="Pfam" id="PF12663">
    <property type="entry name" value="DUF3788"/>
    <property type="match status" value="1"/>
</dbReference>
<comment type="caution">
    <text evidence="1">The sequence shown here is derived from an EMBL/GenBank/DDBJ whole genome shotgun (WGS) entry which is preliminary data.</text>
</comment>
<proteinExistence type="predicted"/>
<name>A0A645E7W5_9ZZZZ</name>